<accession>A0AAP8IT09</accession>
<evidence type="ECO:0000313" key="13">
    <source>
        <dbReference type="Proteomes" id="UP000234905"/>
    </source>
</evidence>
<comment type="subcellular location">
    <subcellularLocation>
        <location evidence="9">Cytoplasm</location>
    </subcellularLocation>
</comment>
<dbReference type="InterPro" id="IPR041636">
    <property type="entry name" value="RNase_J_C"/>
</dbReference>
<name>A0AAP8IT09_GARVA</name>
<reference evidence="12 13" key="1">
    <citation type="submission" date="2017-12" db="EMBL/GenBank/DDBJ databases">
        <title>Phylogenetic diversity of female urinary microbiome.</title>
        <authorList>
            <person name="Thomas-White K."/>
            <person name="Wolfe A.J."/>
        </authorList>
    </citation>
    <scope>NUCLEOTIDE SEQUENCE [LARGE SCALE GENOMIC DNA]</scope>
    <source>
        <strain evidence="12 13">UMB0682</strain>
    </source>
</reference>
<dbReference type="CDD" id="cd07714">
    <property type="entry name" value="RNaseJ_MBL-fold"/>
    <property type="match status" value="1"/>
</dbReference>
<feature type="domain" description="Metallo-beta-lactamase" evidence="11">
    <location>
        <begin position="138"/>
        <end position="332"/>
    </location>
</feature>
<evidence type="ECO:0000256" key="4">
    <source>
        <dbReference type="ARBA" id="ARBA00022759"/>
    </source>
</evidence>
<keyword evidence="4 9" id="KW-0255">Endonuclease</keyword>
<dbReference type="GO" id="GO:0004521">
    <property type="term" value="F:RNA endonuclease activity"/>
    <property type="evidence" value="ECO:0007669"/>
    <property type="project" value="UniProtKB-UniRule"/>
</dbReference>
<dbReference type="GO" id="GO:0004534">
    <property type="term" value="F:5'-3' RNA exonuclease activity"/>
    <property type="evidence" value="ECO:0007669"/>
    <property type="project" value="UniProtKB-UniRule"/>
</dbReference>
<dbReference type="GO" id="GO:0006364">
    <property type="term" value="P:rRNA processing"/>
    <property type="evidence" value="ECO:0007669"/>
    <property type="project" value="UniProtKB-UniRule"/>
</dbReference>
<dbReference type="GO" id="GO:0008270">
    <property type="term" value="F:zinc ion binding"/>
    <property type="evidence" value="ECO:0007669"/>
    <property type="project" value="InterPro"/>
</dbReference>
<dbReference type="Pfam" id="PF22505">
    <property type="entry name" value="RNase_J_b_CASP"/>
    <property type="match status" value="1"/>
</dbReference>
<dbReference type="GO" id="GO:0005737">
    <property type="term" value="C:cytoplasm"/>
    <property type="evidence" value="ECO:0007669"/>
    <property type="project" value="UniProtKB-SubCell"/>
</dbReference>
<evidence type="ECO:0000256" key="5">
    <source>
        <dbReference type="ARBA" id="ARBA00022801"/>
    </source>
</evidence>
<proteinExistence type="inferred from homology"/>
<dbReference type="InterPro" id="IPR036866">
    <property type="entry name" value="RibonucZ/Hydroxyglut_hydro"/>
</dbReference>
<keyword evidence="9" id="KW-0698">rRNA processing</keyword>
<keyword evidence="7 9" id="KW-0269">Exonuclease</keyword>
<protein>
    <recommendedName>
        <fullName evidence="9">Ribonuclease J</fullName>
        <shortName evidence="9">RNase J</shortName>
        <ecNumber evidence="9">3.1.-.-</ecNumber>
    </recommendedName>
</protein>
<feature type="compositionally biased region" description="Basic residues" evidence="10">
    <location>
        <begin position="73"/>
        <end position="82"/>
    </location>
</feature>
<dbReference type="InterPro" id="IPR042173">
    <property type="entry name" value="RNase_J_2"/>
</dbReference>
<evidence type="ECO:0000256" key="2">
    <source>
        <dbReference type="ARBA" id="ARBA00022722"/>
    </source>
</evidence>
<evidence type="ECO:0000256" key="1">
    <source>
        <dbReference type="ARBA" id="ARBA00022490"/>
    </source>
</evidence>
<dbReference type="Gene3D" id="3.40.50.10710">
    <property type="entry name" value="Metallo-hydrolase/oxidoreductase"/>
    <property type="match status" value="1"/>
</dbReference>
<evidence type="ECO:0000256" key="10">
    <source>
        <dbReference type="SAM" id="MobiDB-lite"/>
    </source>
</evidence>
<comment type="caution">
    <text evidence="12">The sequence shown here is derived from an EMBL/GenBank/DDBJ whole genome shotgun (WGS) entry which is preliminary data.</text>
</comment>
<sequence length="675" mass="74399">MNMKIEYDERTEEILAEVVRDALQSDADNMRSLNNQESSASSKQIRQSVKKVNKKMSSDTSTKSVSTKDVKSAKTKSTKKAKFNKETKTENAKSSTRRTGNVLPPVVNDQREGALIAPPKYRKGSMRIVPLGGLGEIGRNMNVIEYNGHILLIDCGVLFPEEEQPGVDLILPDFHYIQDRLDKVEALVLTHGHEDHIGGVPYLLKMRPDIPLIGSKLTLAFVEAKCKEHHIDPELIRVEGRDKMKVGPFNLEFITVTHSIPDALAVCVKTPAGTLIDTGDIKLDQLPLDHRITDLVEFGRLGEQGIDLLMADSTNAEVPGFVKPETSIGPALDRAFAEATRKIIVASFSSHVHRVQQVVDAAHKFGRKVVFVGRSMVRNMSIAADLGYLHIPENTVVDLKQAKDIQDDKLVYMCTGSQGEPMAALGRIADGSHRDITVNEFDTVILASSLIPGNEHEVYKVINKLVQLGARVINKDNAAIHVSGHCNEGELLYLYNIVKPKCAMPIHGEHRHLVANGLIAVKTGVDPNNVVLAEDGDVVDLYHGNAAVVGSVPCGYVYVDGDSVGELTDEELEKRRILGTEGFVSSFVVVDTEHADVVSGPKIFLNAVAEDEADFEKVRHQIVEQLQDAMMRGEHDTYKLQQIMRRTLGSWVARALRRKPMLVPVVADIAKNSQE</sequence>
<keyword evidence="5 9" id="KW-0378">Hydrolase</keyword>
<evidence type="ECO:0000259" key="11">
    <source>
        <dbReference type="SMART" id="SM00849"/>
    </source>
</evidence>
<dbReference type="InterPro" id="IPR001279">
    <property type="entry name" value="Metallo-B-lactamas"/>
</dbReference>
<dbReference type="InterPro" id="IPR011108">
    <property type="entry name" value="RMMBL"/>
</dbReference>
<keyword evidence="6" id="KW-0862">Zinc</keyword>
<dbReference type="PANTHER" id="PTHR43694">
    <property type="entry name" value="RIBONUCLEASE J"/>
    <property type="match status" value="1"/>
</dbReference>
<keyword evidence="3" id="KW-0479">Metal-binding</keyword>
<dbReference type="GO" id="GO:0003723">
    <property type="term" value="F:RNA binding"/>
    <property type="evidence" value="ECO:0007669"/>
    <property type="project" value="UniProtKB-UniRule"/>
</dbReference>
<keyword evidence="8 9" id="KW-0694">RNA-binding</keyword>
<keyword evidence="2 9" id="KW-0540">Nuclease</keyword>
<evidence type="ECO:0000256" key="3">
    <source>
        <dbReference type="ARBA" id="ARBA00022723"/>
    </source>
</evidence>
<comment type="similarity">
    <text evidence="9">Belongs to the metallo-beta-lactamase superfamily. RNA-metabolizing metallo-beta-lactamase-like family. Bacterial RNase J subfamily.</text>
</comment>
<feature type="binding site" evidence="9">
    <location>
        <begin position="481"/>
        <end position="485"/>
    </location>
    <ligand>
        <name>substrate</name>
    </ligand>
</feature>
<gene>
    <name evidence="9" type="primary">rnj</name>
    <name evidence="12" type="ORF">CYJ61_00415</name>
</gene>
<dbReference type="EC" id="3.1.-.-" evidence="9"/>
<dbReference type="PANTHER" id="PTHR43694:SF1">
    <property type="entry name" value="RIBONUCLEASE J"/>
    <property type="match status" value="1"/>
</dbReference>
<dbReference type="Gene3D" id="3.10.20.580">
    <property type="match status" value="1"/>
</dbReference>
<dbReference type="EMBL" id="PKJN01000001">
    <property type="protein sequence ID" value="PKZ59908.1"/>
    <property type="molecule type" value="Genomic_DNA"/>
</dbReference>
<evidence type="ECO:0000256" key="8">
    <source>
        <dbReference type="ARBA" id="ARBA00022884"/>
    </source>
</evidence>
<dbReference type="InterPro" id="IPR030854">
    <property type="entry name" value="RNase_J_bac"/>
</dbReference>
<dbReference type="SMART" id="SM00849">
    <property type="entry name" value="Lactamase_B"/>
    <property type="match status" value="1"/>
</dbReference>
<evidence type="ECO:0000256" key="9">
    <source>
        <dbReference type="HAMAP-Rule" id="MF_01491"/>
    </source>
</evidence>
<feature type="region of interest" description="Disordered" evidence="10">
    <location>
        <begin position="26"/>
        <end position="105"/>
    </location>
</feature>
<dbReference type="HAMAP" id="MF_01491">
    <property type="entry name" value="RNase_J_bact"/>
    <property type="match status" value="1"/>
</dbReference>
<dbReference type="Gene3D" id="3.60.15.10">
    <property type="entry name" value="Ribonuclease Z/Hydroxyacylglutathione hydrolase-like"/>
    <property type="match status" value="1"/>
</dbReference>
<dbReference type="Pfam" id="PF17770">
    <property type="entry name" value="RNase_J_C"/>
    <property type="match status" value="1"/>
</dbReference>
<dbReference type="Pfam" id="PF00753">
    <property type="entry name" value="Lactamase_B"/>
    <property type="match status" value="1"/>
</dbReference>
<keyword evidence="1 9" id="KW-0963">Cytoplasm</keyword>
<comment type="subunit">
    <text evidence="9">Homodimer, may be a subunit of the RNA degradosome.</text>
</comment>
<dbReference type="AlphaFoldDB" id="A0AAP8IT09"/>
<feature type="compositionally biased region" description="Polar residues" evidence="10">
    <location>
        <begin position="31"/>
        <end position="47"/>
    </location>
</feature>
<dbReference type="InterPro" id="IPR055132">
    <property type="entry name" value="RNase_J_b_CASP"/>
</dbReference>
<evidence type="ECO:0000256" key="6">
    <source>
        <dbReference type="ARBA" id="ARBA00022833"/>
    </source>
</evidence>
<evidence type="ECO:0000313" key="12">
    <source>
        <dbReference type="EMBL" id="PKZ59908.1"/>
    </source>
</evidence>
<dbReference type="NCBIfam" id="TIGR00649">
    <property type="entry name" value="MG423"/>
    <property type="match status" value="1"/>
</dbReference>
<dbReference type="Pfam" id="PF07521">
    <property type="entry name" value="RMMBL"/>
    <property type="match status" value="1"/>
</dbReference>
<evidence type="ECO:0000256" key="7">
    <source>
        <dbReference type="ARBA" id="ARBA00022839"/>
    </source>
</evidence>
<dbReference type="SUPFAM" id="SSF56281">
    <property type="entry name" value="Metallo-hydrolase/oxidoreductase"/>
    <property type="match status" value="1"/>
</dbReference>
<dbReference type="Proteomes" id="UP000234905">
    <property type="component" value="Unassembled WGS sequence"/>
</dbReference>
<organism evidence="12 13">
    <name type="scientific">Gardnerella vaginalis</name>
    <dbReference type="NCBI Taxonomy" id="2702"/>
    <lineage>
        <taxon>Bacteria</taxon>
        <taxon>Bacillati</taxon>
        <taxon>Actinomycetota</taxon>
        <taxon>Actinomycetes</taxon>
        <taxon>Bifidobacteriales</taxon>
        <taxon>Bifidobacteriaceae</taxon>
        <taxon>Gardnerella</taxon>
    </lineage>
</organism>
<comment type="function">
    <text evidence="9">An RNase that has 5'-3' exonuclease and possibly endonuclease activity. Involved in maturation of rRNA and in some organisms also mRNA maturation and/or decay.</text>
</comment>
<dbReference type="InterPro" id="IPR004613">
    <property type="entry name" value="RNase_J"/>
</dbReference>